<dbReference type="GO" id="GO:0033615">
    <property type="term" value="P:mitochondrial proton-transporting ATP synthase complex assembly"/>
    <property type="evidence" value="ECO:0007669"/>
    <property type="project" value="TreeGrafter"/>
</dbReference>
<sequence>MTETSSMAANRASCEKLQQQSLQKCQRVAYLAYAMDQMGCKMSHLRFDIRHCQSKSLGGFEIDENGQPINHIQTQEAMDRTLAHEMIHAFDHCRAKVDWENPAHIACTEIRAAALSGDCDFKEEVLRQQFNIVGQHPICTRRRAKLSMSMHPSFQGKESDTVDQVFETCYRDTAPYREIP</sequence>
<dbReference type="PANTHER" id="PTHR21711">
    <property type="entry name" value="MITOCHONDRIAL INNER MEMBRANE PROTEASE"/>
    <property type="match status" value="1"/>
</dbReference>
<organism evidence="7 8">
    <name type="scientific">Albugo candida</name>
    <dbReference type="NCBI Taxonomy" id="65357"/>
    <lineage>
        <taxon>Eukaryota</taxon>
        <taxon>Sar</taxon>
        <taxon>Stramenopiles</taxon>
        <taxon>Oomycota</taxon>
        <taxon>Peronosporomycetes</taxon>
        <taxon>Albuginales</taxon>
        <taxon>Albuginaceae</taxon>
        <taxon>Albugo</taxon>
    </lineage>
</organism>
<keyword evidence="2 6" id="KW-0645">Protease</keyword>
<dbReference type="EC" id="3.4.24.-" evidence="6"/>
<dbReference type="GO" id="GO:0004222">
    <property type="term" value="F:metalloendopeptidase activity"/>
    <property type="evidence" value="ECO:0007669"/>
    <property type="project" value="InterPro"/>
</dbReference>
<dbReference type="InterPro" id="IPR019165">
    <property type="entry name" value="Peptidase_M76_ATP23"/>
</dbReference>
<proteinExistence type="inferred from homology"/>
<evidence type="ECO:0000313" key="8">
    <source>
        <dbReference type="Proteomes" id="UP000053237"/>
    </source>
</evidence>
<reference evidence="7 8" key="1">
    <citation type="submission" date="2012-05" db="EMBL/GenBank/DDBJ databases">
        <title>Recombination and specialization in a pathogen metapopulation.</title>
        <authorList>
            <person name="Gardiner A."/>
            <person name="Kemen E."/>
            <person name="Schultz-Larsen T."/>
            <person name="MacLean D."/>
            <person name="Van Oosterhout C."/>
            <person name="Jones J.D.G."/>
        </authorList>
    </citation>
    <scope>NUCLEOTIDE SEQUENCE [LARGE SCALE GENOMIC DNA]</scope>
    <source>
        <strain evidence="7 8">Ac Nc2</strain>
    </source>
</reference>
<accession>A0A024GQ28</accession>
<protein>
    <recommendedName>
        <fullName evidence="6">Mitochondrial inner membrane protease ATP23</fullName>
        <ecNumber evidence="6">3.4.24.-</ecNumber>
    </recommendedName>
</protein>
<gene>
    <name evidence="7" type="ORF">BN9_101880</name>
</gene>
<dbReference type="Proteomes" id="UP000053237">
    <property type="component" value="Unassembled WGS sequence"/>
</dbReference>
<dbReference type="InParanoid" id="A0A024GQ28"/>
<dbReference type="GO" id="GO:0046872">
    <property type="term" value="F:metal ion binding"/>
    <property type="evidence" value="ECO:0007669"/>
    <property type="project" value="UniProtKB-KW"/>
</dbReference>
<name>A0A024GQ28_9STRA</name>
<keyword evidence="4 6" id="KW-0378">Hydrolase</keyword>
<dbReference type="EMBL" id="CAIX01000260">
    <property type="protein sequence ID" value="CCI48978.1"/>
    <property type="molecule type" value="Genomic_DNA"/>
</dbReference>
<dbReference type="AlphaFoldDB" id="A0A024GQ28"/>
<evidence type="ECO:0000256" key="6">
    <source>
        <dbReference type="RuleBase" id="RU364057"/>
    </source>
</evidence>
<evidence type="ECO:0000256" key="4">
    <source>
        <dbReference type="ARBA" id="ARBA00022801"/>
    </source>
</evidence>
<keyword evidence="5 6" id="KW-0482">Metalloprotease</keyword>
<evidence type="ECO:0000313" key="7">
    <source>
        <dbReference type="EMBL" id="CCI48978.1"/>
    </source>
</evidence>
<dbReference type="GO" id="GO:0034982">
    <property type="term" value="P:mitochondrial protein processing"/>
    <property type="evidence" value="ECO:0007669"/>
    <property type="project" value="TreeGrafter"/>
</dbReference>
<dbReference type="PANTHER" id="PTHR21711:SF0">
    <property type="entry name" value="MITOCHONDRIAL INNER MEMBRANE PROTEASE ATP23 HOMOLOG"/>
    <property type="match status" value="1"/>
</dbReference>
<evidence type="ECO:0000256" key="2">
    <source>
        <dbReference type="ARBA" id="ARBA00022670"/>
    </source>
</evidence>
<comment type="similarity">
    <text evidence="1 6">Belongs to the peptidase M76 family.</text>
</comment>
<comment type="caution">
    <text evidence="7">The sequence shown here is derived from an EMBL/GenBank/DDBJ whole genome shotgun (WGS) entry which is preliminary data.</text>
</comment>
<keyword evidence="8" id="KW-1185">Reference proteome</keyword>
<evidence type="ECO:0000256" key="5">
    <source>
        <dbReference type="ARBA" id="ARBA00023049"/>
    </source>
</evidence>
<dbReference type="Pfam" id="PF09768">
    <property type="entry name" value="Peptidase_M76"/>
    <property type="match status" value="1"/>
</dbReference>
<keyword evidence="3 6" id="KW-0479">Metal-binding</keyword>
<dbReference type="GO" id="GO:0005739">
    <property type="term" value="C:mitochondrion"/>
    <property type="evidence" value="ECO:0007669"/>
    <property type="project" value="GOC"/>
</dbReference>
<evidence type="ECO:0000256" key="3">
    <source>
        <dbReference type="ARBA" id="ARBA00022723"/>
    </source>
</evidence>
<evidence type="ECO:0000256" key="1">
    <source>
        <dbReference type="ARBA" id="ARBA00009915"/>
    </source>
</evidence>
<dbReference type="STRING" id="65357.A0A024GQ28"/>
<dbReference type="OrthoDB" id="285308at2759"/>